<evidence type="ECO:0000313" key="2">
    <source>
        <dbReference type="Proteomes" id="UP000291084"/>
    </source>
</evidence>
<dbReference type="AlphaFoldDB" id="A0A0S3T6J2"/>
<evidence type="ECO:0000313" key="1">
    <source>
        <dbReference type="EMBL" id="BAU00518.1"/>
    </source>
</evidence>
<accession>A0A0S3T6J2</accession>
<name>A0A0S3T6J2_PHAAN</name>
<dbReference type="Proteomes" id="UP000291084">
    <property type="component" value="Chromosome 10"/>
</dbReference>
<proteinExistence type="predicted"/>
<organism evidence="1 2">
    <name type="scientific">Vigna angularis var. angularis</name>
    <dbReference type="NCBI Taxonomy" id="157739"/>
    <lineage>
        <taxon>Eukaryota</taxon>
        <taxon>Viridiplantae</taxon>
        <taxon>Streptophyta</taxon>
        <taxon>Embryophyta</taxon>
        <taxon>Tracheophyta</taxon>
        <taxon>Spermatophyta</taxon>
        <taxon>Magnoliopsida</taxon>
        <taxon>eudicotyledons</taxon>
        <taxon>Gunneridae</taxon>
        <taxon>Pentapetalae</taxon>
        <taxon>rosids</taxon>
        <taxon>fabids</taxon>
        <taxon>Fabales</taxon>
        <taxon>Fabaceae</taxon>
        <taxon>Papilionoideae</taxon>
        <taxon>50 kb inversion clade</taxon>
        <taxon>NPAAA clade</taxon>
        <taxon>indigoferoid/millettioid clade</taxon>
        <taxon>Phaseoleae</taxon>
        <taxon>Vigna</taxon>
    </lineage>
</organism>
<gene>
    <name evidence="1" type="primary">Vigan.10G212000</name>
    <name evidence="1" type="ORF">VIGAN_10212000</name>
</gene>
<sequence>MEDEMYSMPSTTKYSEKALMTPESIFPTEYHGFLMSSSSRIPMFGSDELLPPPWPSPSLAELNPLRIIFFAFSF</sequence>
<protein>
    <submittedName>
        <fullName evidence="1">Uncharacterized protein</fullName>
    </submittedName>
</protein>
<dbReference type="EMBL" id="AP015043">
    <property type="protein sequence ID" value="BAU00518.1"/>
    <property type="molecule type" value="Genomic_DNA"/>
</dbReference>
<keyword evidence="2" id="KW-1185">Reference proteome</keyword>
<reference evidence="1 2" key="1">
    <citation type="journal article" date="2015" name="Sci. Rep.">
        <title>The power of single molecule real-time sequencing technology in the de novo assembly of a eukaryotic genome.</title>
        <authorList>
            <person name="Sakai H."/>
            <person name="Naito K."/>
            <person name="Ogiso-Tanaka E."/>
            <person name="Takahashi Y."/>
            <person name="Iseki K."/>
            <person name="Muto C."/>
            <person name="Satou K."/>
            <person name="Teruya K."/>
            <person name="Shiroma A."/>
            <person name="Shimoji M."/>
            <person name="Hirano T."/>
            <person name="Itoh T."/>
            <person name="Kaga A."/>
            <person name="Tomooka N."/>
        </authorList>
    </citation>
    <scope>NUCLEOTIDE SEQUENCE [LARGE SCALE GENOMIC DNA]</scope>
    <source>
        <strain evidence="2">cv. Shumari</strain>
    </source>
</reference>